<sequence length="96" mass="10750">MANPTRSSVVQSSPRLETPRIDVTPEEVRTMMLYLRKARDRAIDIRDRSPGGSYLESVLDRTIDGLTLELSQLDYLLASEPAAQPLPAGRRMRPAI</sequence>
<dbReference type="RefSeq" id="WP_265963289.1">
    <property type="nucleotide sequence ID" value="NZ_JAPEVI010000003.1"/>
</dbReference>
<keyword evidence="3" id="KW-1185">Reference proteome</keyword>
<dbReference type="Proteomes" id="UP001300261">
    <property type="component" value="Unassembled WGS sequence"/>
</dbReference>
<comment type="caution">
    <text evidence="2">The sequence shown here is derived from an EMBL/GenBank/DDBJ whole genome shotgun (WGS) entry which is preliminary data.</text>
</comment>
<evidence type="ECO:0000313" key="3">
    <source>
        <dbReference type="Proteomes" id="UP001300261"/>
    </source>
</evidence>
<accession>A0ABT3R345</accession>
<organism evidence="2 3">
    <name type="scientific">Roseibium salinum</name>
    <dbReference type="NCBI Taxonomy" id="1604349"/>
    <lineage>
        <taxon>Bacteria</taxon>
        <taxon>Pseudomonadati</taxon>
        <taxon>Pseudomonadota</taxon>
        <taxon>Alphaproteobacteria</taxon>
        <taxon>Hyphomicrobiales</taxon>
        <taxon>Stappiaceae</taxon>
        <taxon>Roseibium</taxon>
    </lineage>
</organism>
<dbReference type="EMBL" id="JAPEVI010000003">
    <property type="protein sequence ID" value="MCX2723515.1"/>
    <property type="molecule type" value="Genomic_DNA"/>
</dbReference>
<protein>
    <submittedName>
        <fullName evidence="2">Uncharacterized protein</fullName>
    </submittedName>
</protein>
<evidence type="ECO:0000256" key="1">
    <source>
        <dbReference type="SAM" id="MobiDB-lite"/>
    </source>
</evidence>
<name>A0ABT3R345_9HYPH</name>
<feature type="compositionally biased region" description="Polar residues" evidence="1">
    <location>
        <begin position="1"/>
        <end position="15"/>
    </location>
</feature>
<evidence type="ECO:0000313" key="2">
    <source>
        <dbReference type="EMBL" id="MCX2723515.1"/>
    </source>
</evidence>
<feature type="region of interest" description="Disordered" evidence="1">
    <location>
        <begin position="1"/>
        <end position="22"/>
    </location>
</feature>
<gene>
    <name evidence="2" type="ORF">ON753_14230</name>
</gene>
<proteinExistence type="predicted"/>
<reference evidence="2 3" key="1">
    <citation type="journal article" date="2016" name="Int. J. Syst. Evol. Microbiol.">
        <title>Labrenzia salina sp. nov., isolated from the rhizosphere of the halophyte Arthrocnemum macrostachyum.</title>
        <authorList>
            <person name="Camacho M."/>
            <person name="Redondo-Gomez S."/>
            <person name="Rodriguez-Llorente I."/>
            <person name="Rohde M."/>
            <person name="Sproer C."/>
            <person name="Schumann P."/>
            <person name="Klenk H.P."/>
            <person name="Montero-Calasanz M.D.C."/>
        </authorList>
    </citation>
    <scope>NUCLEOTIDE SEQUENCE [LARGE SCALE GENOMIC DNA]</scope>
    <source>
        <strain evidence="2 3">DSM 29163</strain>
    </source>
</reference>